<dbReference type="InterPro" id="IPR024312">
    <property type="entry name" value="TACC_fungi"/>
</dbReference>
<feature type="compositionally biased region" description="Basic residues" evidence="2">
    <location>
        <begin position="45"/>
        <end position="58"/>
    </location>
</feature>
<feature type="coiled-coil region" evidence="1">
    <location>
        <begin position="420"/>
        <end position="447"/>
    </location>
</feature>
<dbReference type="HOGENOM" id="CLU_346116_0_0_1"/>
<dbReference type="EMBL" id="FO082050">
    <property type="protein sequence ID" value="CCE82803.1"/>
    <property type="molecule type" value="Genomic_DNA"/>
</dbReference>
<feature type="compositionally biased region" description="Acidic residues" evidence="2">
    <location>
        <begin position="230"/>
        <end position="244"/>
    </location>
</feature>
<dbReference type="STRING" id="559304.G8YCX2"/>
<dbReference type="Pfam" id="PF12709">
    <property type="entry name" value="Fungal_TACC"/>
    <property type="match status" value="1"/>
</dbReference>
<protein>
    <submittedName>
        <fullName evidence="3">Piso0_002550 protein</fullName>
    </submittedName>
</protein>
<feature type="compositionally biased region" description="Polar residues" evidence="2">
    <location>
        <begin position="66"/>
        <end position="75"/>
    </location>
</feature>
<feature type="compositionally biased region" description="Basic and acidic residues" evidence="2">
    <location>
        <begin position="15"/>
        <end position="29"/>
    </location>
</feature>
<accession>G8YCX2</accession>
<feature type="region of interest" description="Disordered" evidence="2">
    <location>
        <begin position="45"/>
        <end position="99"/>
    </location>
</feature>
<feature type="region of interest" description="Disordered" evidence="2">
    <location>
        <begin position="1"/>
        <end position="29"/>
    </location>
</feature>
<feature type="region of interest" description="Disordered" evidence="2">
    <location>
        <begin position="211"/>
        <end position="310"/>
    </location>
</feature>
<feature type="coiled-coil region" evidence="1">
    <location>
        <begin position="862"/>
        <end position="896"/>
    </location>
</feature>
<evidence type="ECO:0000313" key="3">
    <source>
        <dbReference type="EMBL" id="CCE82803.1"/>
    </source>
</evidence>
<feature type="compositionally biased region" description="Basic and acidic residues" evidence="2">
    <location>
        <begin position="76"/>
        <end position="86"/>
    </location>
</feature>
<dbReference type="InParanoid" id="G8YCX2"/>
<name>G8YCX2_PICSO</name>
<gene>
    <name evidence="3" type="primary">Piso0_002550</name>
    <name evidence="3" type="ORF">GNLVRS01_PISO0J14441g</name>
</gene>
<evidence type="ECO:0000256" key="1">
    <source>
        <dbReference type="SAM" id="Coils"/>
    </source>
</evidence>
<proteinExistence type="predicted"/>
<dbReference type="AlphaFoldDB" id="G8YCX2"/>
<dbReference type="OMA" id="MIAVEAN"/>
<keyword evidence="4" id="KW-1185">Reference proteome</keyword>
<feature type="compositionally biased region" description="Polar residues" evidence="2">
    <location>
        <begin position="294"/>
        <end position="310"/>
    </location>
</feature>
<dbReference type="Proteomes" id="UP000005222">
    <property type="component" value="Chromosome J"/>
</dbReference>
<organism evidence="3 4">
    <name type="scientific">Pichia sorbitophila (strain ATCC MYA-4447 / BCRC 22081 / CBS 7064 / NBRC 10061 / NRRL Y-12695)</name>
    <name type="common">Hybrid yeast</name>
    <dbReference type="NCBI Taxonomy" id="559304"/>
    <lineage>
        <taxon>Eukaryota</taxon>
        <taxon>Fungi</taxon>
        <taxon>Dikarya</taxon>
        <taxon>Ascomycota</taxon>
        <taxon>Saccharomycotina</taxon>
        <taxon>Pichiomycetes</taxon>
        <taxon>Debaryomycetaceae</taxon>
        <taxon>Millerozyma</taxon>
    </lineage>
</organism>
<feature type="compositionally biased region" description="Low complexity" evidence="2">
    <location>
        <begin position="143"/>
        <end position="163"/>
    </location>
</feature>
<sequence length="925" mass="105290">MTSPLRFEGSMSLGEGDRLSPIKLPDTEIRPMKAPASEILAKHPHGLRAKHDARRNTIHHAGGSKTVETPSTQKISDLEKGTDRRFPLTSPRMHYEPNLESLRKAKAMFKNRSLEFKSPSTYSSPSNKENIGALKQKDKRTSASDASSVASSSFSQKSLFESSPIKAGSPVQHPELSASEVAQASQFSVSTLKRAADVDLEKLPFKISKIITNANDSEGDGPDKSRLITDDEQDQEQSQEEDNQQQDANDSIQVDDVFSKEDIVTRFSNSHSPRKLEDIGSVVDEDESEVISVNQKQNNVNTMKPSEPEVTQVTKIIRSINEENYITPERYTEPRAKSPATSQNNRVAEINSVTHDPKIATSPLKNHQVSSLSKCVSAYETDFNNDDNQDSESDQEELSDTFMSPNSRPVFSLNHVRKIEVEQNKEVEALEEIVNQKNREILKFSEELSSTNSKFLLFDQKIKELKSSRRKLLANEEILNIQLAHSEKELTRLAKKLKQEDGSAKKLHEESENLKVDLKITREKCSGLEKEKASLEDIITGLENELSKYKESYQEAISNVSNLESDLKDKNTEIEYLRRSNIEYSERTESLLKDKEDLFKDNEKLENENRGLEDLNSKQQELLDELDNLETLAKDKIGKLEAALDNKTQEHISAESQLKKVNESLESATEENKHLTSRLEETQFYLKSLKEEFGEQAELRANLEAKVKILEEELNESHKQFEETQQTIEKLRSAAEKSDSRHSTLLSEVEQLKSANNEKDEIITGDTKKLNELMSKVNQQKKTIADHEKNYSVSLERLEKSESKKDDSHLHKEIEALKKQISEGQDKTNARIQEVAEQLYHEYSKKHELKVNQIRASFKKQLDSMNVEKKSHVRENESLQKKLETVTMEKDQLLRLLDEYKSISNVGDRKALSPKKTAVPKSYKH</sequence>
<evidence type="ECO:0000256" key="2">
    <source>
        <dbReference type="SAM" id="MobiDB-lite"/>
    </source>
</evidence>
<feature type="region of interest" description="Disordered" evidence="2">
    <location>
        <begin position="326"/>
        <end position="346"/>
    </location>
</feature>
<keyword evidence="1" id="KW-0175">Coiled coil</keyword>
<feature type="region of interest" description="Disordered" evidence="2">
    <location>
        <begin position="115"/>
        <end position="184"/>
    </location>
</feature>
<reference evidence="3 4" key="1">
    <citation type="journal article" date="2012" name="G3 (Bethesda)">
        <title>Pichia sorbitophila, an interspecies yeast hybrid reveals early steps of genome resolution following polyploidization.</title>
        <authorList>
            <person name="Leh Louis V."/>
            <person name="Despons L."/>
            <person name="Friedrich A."/>
            <person name="Martin T."/>
            <person name="Durrens P."/>
            <person name="Casaregola S."/>
            <person name="Neuveglise C."/>
            <person name="Fairhead C."/>
            <person name="Marck C."/>
            <person name="Cruz J.A."/>
            <person name="Straub M.L."/>
            <person name="Kugler V."/>
            <person name="Sacerdot C."/>
            <person name="Uzunov Z."/>
            <person name="Thierry A."/>
            <person name="Weiss S."/>
            <person name="Bleykasten C."/>
            <person name="De Montigny J."/>
            <person name="Jacques N."/>
            <person name="Jung P."/>
            <person name="Lemaire M."/>
            <person name="Mallet S."/>
            <person name="Morel G."/>
            <person name="Richard G.F."/>
            <person name="Sarkar A."/>
            <person name="Savel G."/>
            <person name="Schacherer J."/>
            <person name="Seret M.L."/>
            <person name="Talla E."/>
            <person name="Samson G."/>
            <person name="Jubin C."/>
            <person name="Poulain J."/>
            <person name="Vacherie B."/>
            <person name="Barbe V."/>
            <person name="Pelletier E."/>
            <person name="Sherman D.J."/>
            <person name="Westhof E."/>
            <person name="Weissenbach J."/>
            <person name="Baret P.V."/>
            <person name="Wincker P."/>
            <person name="Gaillardin C."/>
            <person name="Dujon B."/>
            <person name="Souciet J.L."/>
        </authorList>
    </citation>
    <scope>NUCLEOTIDE SEQUENCE [LARGE SCALE GENOMIC DNA]</scope>
    <source>
        <strain evidence="4">ATCC MYA-4447 / BCRC 22081 / CBS 7064 / NBRC 10061 / NRRL Y-12695</strain>
    </source>
</reference>
<feature type="coiled-coil region" evidence="1">
    <location>
        <begin position="504"/>
        <end position="741"/>
    </location>
</feature>
<dbReference type="OrthoDB" id="5367584at2759"/>
<feature type="compositionally biased region" description="Acidic residues" evidence="2">
    <location>
        <begin position="383"/>
        <end position="399"/>
    </location>
</feature>
<dbReference type="eggNOG" id="ENOG502QV33">
    <property type="taxonomic scope" value="Eukaryota"/>
</dbReference>
<feature type="compositionally biased region" description="Polar residues" evidence="2">
    <location>
        <begin position="118"/>
        <end position="129"/>
    </location>
</feature>
<evidence type="ECO:0000313" key="4">
    <source>
        <dbReference type="Proteomes" id="UP000005222"/>
    </source>
</evidence>
<feature type="region of interest" description="Disordered" evidence="2">
    <location>
        <begin position="380"/>
        <end position="406"/>
    </location>
</feature>